<dbReference type="SMART" id="SM00470">
    <property type="entry name" value="ParB"/>
    <property type="match status" value="1"/>
</dbReference>
<keyword evidence="4" id="KW-1185">Reference proteome</keyword>
<dbReference type="RefSeq" id="WP_216519306.1">
    <property type="nucleotide sequence ID" value="NZ_JAHLPM010000007.1"/>
</dbReference>
<proteinExistence type="predicted"/>
<feature type="domain" description="ParB-like N-terminal" evidence="2">
    <location>
        <begin position="35"/>
        <end position="129"/>
    </location>
</feature>
<evidence type="ECO:0000259" key="2">
    <source>
        <dbReference type="SMART" id="SM00470"/>
    </source>
</evidence>
<feature type="compositionally biased region" description="Basic and acidic residues" evidence="1">
    <location>
        <begin position="248"/>
        <end position="261"/>
    </location>
</feature>
<sequence>MAKFNLNSLLSGTSLNNAESEEKGEKKSRKNHKVIPISVYDLVPSENNFYSMEQIEDLKTAIELVGGIKQNLTVIPLKNGKYKVLAGHRRRLASIALVEEGKTEYEFVPCGVETIEEDEELQEIREELLLILTNSQRDKTDWDKVEEVKRLRTVLERYKKKEKLPGRVREIIAETLNTSAAQVGRMDSISKKLSEEFKEEFKEQKINISTAYELSILPEEAQQEVFEEYMENGSISINDVKEKRAEIKEESKEILEQKEKPEEEEESEEESEEEEPEEAEEAVEEKAEIKTDQKKEKIERLQPIPTMYEILKEMSIPELAEFICYRCDEVGRFCDFAIECNQSEKADRHEICIKWLKMQAQKRR</sequence>
<dbReference type="EMBL" id="JAHLPM010000007">
    <property type="protein sequence ID" value="MBU5438305.1"/>
    <property type="molecule type" value="Genomic_DNA"/>
</dbReference>
<comment type="caution">
    <text evidence="3">The sequence shown here is derived from an EMBL/GenBank/DDBJ whole genome shotgun (WGS) entry which is preliminary data.</text>
</comment>
<dbReference type="PANTHER" id="PTHR33375:SF1">
    <property type="entry name" value="CHROMOSOME-PARTITIONING PROTEIN PARB-RELATED"/>
    <property type="match status" value="1"/>
</dbReference>
<accession>A0ABS6E5U5</accession>
<organism evidence="3 4">
    <name type="scientific">Tissierella simiarum</name>
    <dbReference type="NCBI Taxonomy" id="2841534"/>
    <lineage>
        <taxon>Bacteria</taxon>
        <taxon>Bacillati</taxon>
        <taxon>Bacillota</taxon>
        <taxon>Tissierellia</taxon>
        <taxon>Tissierellales</taxon>
        <taxon>Tissierellaceae</taxon>
        <taxon>Tissierella</taxon>
    </lineage>
</organism>
<protein>
    <submittedName>
        <fullName evidence="3">ParB N-terminal domain-containing protein</fullName>
    </submittedName>
</protein>
<gene>
    <name evidence="3" type="ORF">KQI42_09810</name>
</gene>
<feature type="compositionally biased region" description="Basic and acidic residues" evidence="1">
    <location>
        <begin position="284"/>
        <end position="294"/>
    </location>
</feature>
<evidence type="ECO:0000256" key="1">
    <source>
        <dbReference type="SAM" id="MobiDB-lite"/>
    </source>
</evidence>
<dbReference type="Proteomes" id="UP000749471">
    <property type="component" value="Unassembled WGS sequence"/>
</dbReference>
<dbReference type="InterPro" id="IPR050336">
    <property type="entry name" value="Chromosome_partition/occlusion"/>
</dbReference>
<evidence type="ECO:0000313" key="3">
    <source>
        <dbReference type="EMBL" id="MBU5438305.1"/>
    </source>
</evidence>
<feature type="compositionally biased region" description="Acidic residues" evidence="1">
    <location>
        <begin position="262"/>
        <end position="283"/>
    </location>
</feature>
<evidence type="ECO:0000313" key="4">
    <source>
        <dbReference type="Proteomes" id="UP000749471"/>
    </source>
</evidence>
<name>A0ABS6E5U5_9FIRM</name>
<dbReference type="InterPro" id="IPR003115">
    <property type="entry name" value="ParB_N"/>
</dbReference>
<dbReference type="PANTHER" id="PTHR33375">
    <property type="entry name" value="CHROMOSOME-PARTITIONING PROTEIN PARB-RELATED"/>
    <property type="match status" value="1"/>
</dbReference>
<reference evidence="3 4" key="1">
    <citation type="submission" date="2021-06" db="EMBL/GenBank/DDBJ databases">
        <authorList>
            <person name="Sun Q."/>
            <person name="Li D."/>
        </authorList>
    </citation>
    <scope>NUCLEOTIDE SEQUENCE [LARGE SCALE GENOMIC DNA]</scope>
    <source>
        <strain evidence="3 4">MSJ-40</strain>
    </source>
</reference>
<feature type="region of interest" description="Disordered" evidence="1">
    <location>
        <begin position="248"/>
        <end position="294"/>
    </location>
</feature>